<feature type="domain" description="Thioredoxin" evidence="9">
    <location>
        <begin position="49"/>
        <end position="183"/>
    </location>
</feature>
<dbReference type="AlphaFoldDB" id="A0A7X2IL83"/>
<dbReference type="GO" id="GO:0030416">
    <property type="term" value="P:methylamine metabolic process"/>
    <property type="evidence" value="ECO:0007669"/>
    <property type="project" value="InterPro"/>
</dbReference>
<evidence type="ECO:0000256" key="2">
    <source>
        <dbReference type="ARBA" id="ARBA00004167"/>
    </source>
</evidence>
<proteinExistence type="predicted"/>
<keyword evidence="6 8" id="KW-1133">Transmembrane helix</keyword>
<dbReference type="RefSeq" id="WP_154372630.1">
    <property type="nucleotide sequence ID" value="NZ_WKJJ01000004.1"/>
</dbReference>
<comment type="function">
    <text evidence="1">May be specifically involved in the processing, transport, and/or maturation of the MADH beta-subunit.</text>
</comment>
<keyword evidence="7 8" id="KW-0472">Membrane</keyword>
<dbReference type="InterPro" id="IPR013766">
    <property type="entry name" value="Thioredoxin_domain"/>
</dbReference>
<evidence type="ECO:0000256" key="5">
    <source>
        <dbReference type="ARBA" id="ARBA00022692"/>
    </source>
</evidence>
<dbReference type="GO" id="GO:0016020">
    <property type="term" value="C:membrane"/>
    <property type="evidence" value="ECO:0007669"/>
    <property type="project" value="UniProtKB-SubCell"/>
</dbReference>
<dbReference type="SUPFAM" id="SSF52833">
    <property type="entry name" value="Thioredoxin-like"/>
    <property type="match status" value="1"/>
</dbReference>
<dbReference type="InterPro" id="IPR036249">
    <property type="entry name" value="Thioredoxin-like_sf"/>
</dbReference>
<dbReference type="NCBIfam" id="TIGR02661">
    <property type="entry name" value="MauD"/>
    <property type="match status" value="1"/>
</dbReference>
<dbReference type="Gene3D" id="3.40.30.10">
    <property type="entry name" value="Glutaredoxin"/>
    <property type="match status" value="1"/>
</dbReference>
<dbReference type="GO" id="GO:0016209">
    <property type="term" value="F:antioxidant activity"/>
    <property type="evidence" value="ECO:0007669"/>
    <property type="project" value="InterPro"/>
</dbReference>
<comment type="caution">
    <text evidence="10">The sequence shown here is derived from an EMBL/GenBank/DDBJ whole genome shotgun (WGS) entry which is preliminary data.</text>
</comment>
<accession>A0A7X2IL83</accession>
<evidence type="ECO:0000256" key="1">
    <source>
        <dbReference type="ARBA" id="ARBA00003475"/>
    </source>
</evidence>
<evidence type="ECO:0000256" key="7">
    <source>
        <dbReference type="ARBA" id="ARBA00023136"/>
    </source>
</evidence>
<comment type="subcellular location">
    <subcellularLocation>
        <location evidence="2">Membrane</location>
        <topology evidence="2">Single-pass membrane protein</topology>
    </subcellularLocation>
</comment>
<dbReference type="PROSITE" id="PS51352">
    <property type="entry name" value="THIOREDOXIN_2"/>
    <property type="match status" value="1"/>
</dbReference>
<dbReference type="Proteomes" id="UP000446768">
    <property type="component" value="Unassembled WGS sequence"/>
</dbReference>
<keyword evidence="11" id="KW-1185">Reference proteome</keyword>
<dbReference type="Pfam" id="PF00578">
    <property type="entry name" value="AhpC-TSA"/>
    <property type="match status" value="1"/>
</dbReference>
<protein>
    <recommendedName>
        <fullName evidence="4">Methylamine utilization protein MauD</fullName>
    </recommendedName>
</protein>
<name>A0A7X2IL83_9BURK</name>
<evidence type="ECO:0000256" key="3">
    <source>
        <dbReference type="ARBA" id="ARBA00004856"/>
    </source>
</evidence>
<dbReference type="InterPro" id="IPR013478">
    <property type="entry name" value="MeN_DH_accessory"/>
</dbReference>
<feature type="transmembrane region" description="Helical" evidence="8">
    <location>
        <begin position="6"/>
        <end position="27"/>
    </location>
</feature>
<dbReference type="UniPathway" id="UPA00895"/>
<comment type="pathway">
    <text evidence="3">One-carbon metabolism; methylamine degradation.</text>
</comment>
<evidence type="ECO:0000256" key="6">
    <source>
        <dbReference type="ARBA" id="ARBA00022989"/>
    </source>
</evidence>
<evidence type="ECO:0000256" key="4">
    <source>
        <dbReference type="ARBA" id="ARBA00019076"/>
    </source>
</evidence>
<evidence type="ECO:0000259" key="9">
    <source>
        <dbReference type="PROSITE" id="PS51352"/>
    </source>
</evidence>
<sequence length="206" mass="22044">METALLVSNGLVWCVLLALVAMVIALARQVGVLFERVAPMGALVTDSGPKVGEAAPAMALRTLDNGSLQLPGPAGASTLLFFLSPTCPVCKKLLPVLKSMQRAESGWLRMVLASDGDTVEHQAFRREYGLTGFPYVLSAPLGMAYRVSRLPYAVLIDAQGNVSAKGLINSREQLESLLTAQELGVASVQEFLAPEHTHAHHHGHQH</sequence>
<gene>
    <name evidence="10" type="primary">mauD</name>
    <name evidence="10" type="ORF">GJ700_08605</name>
</gene>
<dbReference type="EMBL" id="WKJJ01000004">
    <property type="protein sequence ID" value="MRV71788.1"/>
    <property type="molecule type" value="Genomic_DNA"/>
</dbReference>
<evidence type="ECO:0000313" key="10">
    <source>
        <dbReference type="EMBL" id="MRV71788.1"/>
    </source>
</evidence>
<keyword evidence="5 8" id="KW-0812">Transmembrane</keyword>
<dbReference type="GO" id="GO:0016491">
    <property type="term" value="F:oxidoreductase activity"/>
    <property type="evidence" value="ECO:0007669"/>
    <property type="project" value="InterPro"/>
</dbReference>
<organism evidence="10 11">
    <name type="scientific">Pseudoduganella rivuli</name>
    <dbReference type="NCBI Taxonomy" id="2666085"/>
    <lineage>
        <taxon>Bacteria</taxon>
        <taxon>Pseudomonadati</taxon>
        <taxon>Pseudomonadota</taxon>
        <taxon>Betaproteobacteria</taxon>
        <taxon>Burkholderiales</taxon>
        <taxon>Oxalobacteraceae</taxon>
        <taxon>Telluria group</taxon>
        <taxon>Pseudoduganella</taxon>
    </lineage>
</organism>
<evidence type="ECO:0000313" key="11">
    <source>
        <dbReference type="Proteomes" id="UP000446768"/>
    </source>
</evidence>
<reference evidence="10 11" key="1">
    <citation type="submission" date="2019-11" db="EMBL/GenBank/DDBJ databases">
        <title>Novel species isolated from a subtropical stream in China.</title>
        <authorList>
            <person name="Lu H."/>
        </authorList>
    </citation>
    <scope>NUCLEOTIDE SEQUENCE [LARGE SCALE GENOMIC DNA]</scope>
    <source>
        <strain evidence="10 11">FT92W</strain>
    </source>
</reference>
<dbReference type="InterPro" id="IPR000866">
    <property type="entry name" value="AhpC/TSA"/>
</dbReference>
<evidence type="ECO:0000256" key="8">
    <source>
        <dbReference type="SAM" id="Phobius"/>
    </source>
</evidence>